<dbReference type="EMBL" id="BJOV01000002">
    <property type="protein sequence ID" value="GEE00625.1"/>
    <property type="molecule type" value="Genomic_DNA"/>
</dbReference>
<dbReference type="AlphaFoldDB" id="A0A7I9V5D9"/>
<evidence type="ECO:0000313" key="1">
    <source>
        <dbReference type="EMBL" id="GEE00625.1"/>
    </source>
</evidence>
<accession>A0A7I9V5D9</accession>
<evidence type="ECO:0008006" key="3">
    <source>
        <dbReference type="Google" id="ProtNLM"/>
    </source>
</evidence>
<sequence length="306" mass="33371">MRGTSVDTAIDLYVPTSIGAIEWGLIADSARRITRSSAPATGTSASHRILAITQLLLWAHRLGLPTDVEELFTPEVIERYVATGCPNLSPASRGTRRSVLRTIGRRVTRRARWDSAAPAYPTARPYQPYTTRECEWLVECAHSQATAGRQRVMTVLLGLGLGAGLAPDEIAHLTARRIITVTPGRHAVALEQRIVPIRTAYAPLIVDLAAQLPADTPLIRDKAVPRIETLWSLLQPCEVPVPLQPLTVTRLRTTWAHDALNSPIPLPHVVGAYGLRSATFIEPLMPALLASIDPETVVANSALYEF</sequence>
<name>A0A7I9V5D9_9ACTN</name>
<reference evidence="2" key="1">
    <citation type="submission" date="2019-06" db="EMBL/GenBank/DDBJ databases">
        <title>Gordonia isolated from sludge of a wastewater treatment plant.</title>
        <authorList>
            <person name="Tamura T."/>
            <person name="Aoyama K."/>
            <person name="Kang Y."/>
            <person name="Saito S."/>
            <person name="Akiyama N."/>
            <person name="Yazawa K."/>
            <person name="Gonoi T."/>
            <person name="Mikami Y."/>
        </authorList>
    </citation>
    <scope>NUCLEOTIDE SEQUENCE [LARGE SCALE GENOMIC DNA]</scope>
    <source>
        <strain evidence="2">NBRC 107696</strain>
    </source>
</reference>
<proteinExistence type="predicted"/>
<organism evidence="1 2">
    <name type="scientific">Gordonia spumicola</name>
    <dbReference type="NCBI Taxonomy" id="589161"/>
    <lineage>
        <taxon>Bacteria</taxon>
        <taxon>Bacillati</taxon>
        <taxon>Actinomycetota</taxon>
        <taxon>Actinomycetes</taxon>
        <taxon>Mycobacteriales</taxon>
        <taxon>Gordoniaceae</taxon>
        <taxon>Gordonia</taxon>
    </lineage>
</organism>
<protein>
    <recommendedName>
        <fullName evidence="3">Integrase</fullName>
    </recommendedName>
</protein>
<keyword evidence="2" id="KW-1185">Reference proteome</keyword>
<comment type="caution">
    <text evidence="1">The sequence shown here is derived from an EMBL/GenBank/DDBJ whole genome shotgun (WGS) entry which is preliminary data.</text>
</comment>
<gene>
    <name evidence="1" type="ORF">nbrc107696_10710</name>
</gene>
<dbReference type="Proteomes" id="UP000444960">
    <property type="component" value="Unassembled WGS sequence"/>
</dbReference>
<evidence type="ECO:0000313" key="2">
    <source>
        <dbReference type="Proteomes" id="UP000444960"/>
    </source>
</evidence>